<dbReference type="InterPro" id="IPR009081">
    <property type="entry name" value="PP-bd_ACP"/>
</dbReference>
<dbReference type="Gene3D" id="3.30.559.30">
    <property type="entry name" value="Nonribosomal peptide synthetase, condensation domain"/>
    <property type="match status" value="1"/>
</dbReference>
<dbReference type="EMBL" id="ASRX01000002">
    <property type="protein sequence ID" value="EYF08906.1"/>
    <property type="molecule type" value="Genomic_DNA"/>
</dbReference>
<evidence type="ECO:0000313" key="6">
    <source>
        <dbReference type="EMBL" id="EYF08906.1"/>
    </source>
</evidence>
<gene>
    <name evidence="6" type="ORF">CAP_2767</name>
</gene>
<dbReference type="PANTHER" id="PTHR45527:SF1">
    <property type="entry name" value="FATTY ACID SYNTHASE"/>
    <property type="match status" value="1"/>
</dbReference>
<dbReference type="InterPro" id="IPR045851">
    <property type="entry name" value="AMP-bd_C_sf"/>
</dbReference>
<dbReference type="InterPro" id="IPR042099">
    <property type="entry name" value="ANL_N_sf"/>
</dbReference>
<dbReference type="SUPFAM" id="SSF47336">
    <property type="entry name" value="ACP-like"/>
    <property type="match status" value="2"/>
</dbReference>
<dbReference type="CDD" id="cd19531">
    <property type="entry name" value="LCL_NRPS-like"/>
    <property type="match status" value="1"/>
</dbReference>
<dbReference type="InterPro" id="IPR006162">
    <property type="entry name" value="Ppantetheine_attach_site"/>
</dbReference>
<dbReference type="NCBIfam" id="TIGR01733">
    <property type="entry name" value="AA-adenyl-dom"/>
    <property type="match status" value="2"/>
</dbReference>
<dbReference type="GO" id="GO:0044550">
    <property type="term" value="P:secondary metabolite biosynthetic process"/>
    <property type="evidence" value="ECO:0007669"/>
    <property type="project" value="UniProtKB-ARBA"/>
</dbReference>
<dbReference type="FunFam" id="3.30.300.30:FF:000010">
    <property type="entry name" value="Enterobactin synthetase component F"/>
    <property type="match status" value="1"/>
</dbReference>
<keyword evidence="2" id="KW-0596">Phosphopantetheine</keyword>
<dbReference type="InterPro" id="IPR000873">
    <property type="entry name" value="AMP-dep_synth/lig_dom"/>
</dbReference>
<dbReference type="InterPro" id="IPR029058">
    <property type="entry name" value="AB_hydrolase_fold"/>
</dbReference>
<keyword evidence="6" id="KW-0436">Ligase</keyword>
<organism evidence="6 7">
    <name type="scientific">Chondromyces apiculatus DSM 436</name>
    <dbReference type="NCBI Taxonomy" id="1192034"/>
    <lineage>
        <taxon>Bacteria</taxon>
        <taxon>Pseudomonadati</taxon>
        <taxon>Myxococcota</taxon>
        <taxon>Polyangia</taxon>
        <taxon>Polyangiales</taxon>
        <taxon>Polyangiaceae</taxon>
        <taxon>Chondromyces</taxon>
    </lineage>
</organism>
<dbReference type="InterPro" id="IPR020845">
    <property type="entry name" value="AMP-binding_CS"/>
</dbReference>
<dbReference type="Pfam" id="PF00501">
    <property type="entry name" value="AMP-binding"/>
    <property type="match status" value="2"/>
</dbReference>
<dbReference type="PANTHER" id="PTHR45527">
    <property type="entry name" value="NONRIBOSOMAL PEPTIDE SYNTHETASE"/>
    <property type="match status" value="1"/>
</dbReference>
<feature type="domain" description="Carrier" evidence="5">
    <location>
        <begin position="1595"/>
        <end position="1670"/>
    </location>
</feature>
<reference evidence="6 7" key="1">
    <citation type="submission" date="2013-05" db="EMBL/GenBank/DDBJ databases">
        <title>Genome assembly of Chondromyces apiculatus DSM 436.</title>
        <authorList>
            <person name="Sharma G."/>
            <person name="Khatri I."/>
            <person name="Kaur C."/>
            <person name="Mayilraj S."/>
            <person name="Subramanian S."/>
        </authorList>
    </citation>
    <scope>NUCLEOTIDE SEQUENCE [LARGE SCALE GENOMIC DNA]</scope>
    <source>
        <strain evidence="6 7">DSM 436</strain>
    </source>
</reference>
<feature type="domain" description="Carrier" evidence="5">
    <location>
        <begin position="525"/>
        <end position="600"/>
    </location>
</feature>
<dbReference type="RefSeq" id="WP_081864448.1">
    <property type="nucleotide sequence ID" value="NZ_ASRX01000002.1"/>
</dbReference>
<dbReference type="PROSITE" id="PS50075">
    <property type="entry name" value="CARRIER"/>
    <property type="match status" value="2"/>
</dbReference>
<dbReference type="Proteomes" id="UP000019678">
    <property type="component" value="Unassembled WGS sequence"/>
</dbReference>
<dbReference type="InterPro" id="IPR010071">
    <property type="entry name" value="AA_adenyl_dom"/>
</dbReference>
<dbReference type="FunFam" id="3.40.50.12780:FF:000012">
    <property type="entry name" value="Non-ribosomal peptide synthetase"/>
    <property type="match status" value="2"/>
</dbReference>
<dbReference type="InterPro" id="IPR025110">
    <property type="entry name" value="AMP-bd_C"/>
</dbReference>
<dbReference type="eggNOG" id="COG1020">
    <property type="taxonomic scope" value="Bacteria"/>
</dbReference>
<dbReference type="CDD" id="cd05930">
    <property type="entry name" value="A_NRPS"/>
    <property type="match status" value="1"/>
</dbReference>
<dbReference type="Pfam" id="PF13193">
    <property type="entry name" value="AMP-binding_C"/>
    <property type="match status" value="2"/>
</dbReference>
<dbReference type="STRING" id="1192034.CAP_2767"/>
<dbReference type="Gene3D" id="3.40.50.1820">
    <property type="entry name" value="alpha/beta hydrolase"/>
    <property type="match status" value="1"/>
</dbReference>
<dbReference type="GO" id="GO:0043041">
    <property type="term" value="P:amino acid activation for nonribosomal peptide biosynthetic process"/>
    <property type="evidence" value="ECO:0007669"/>
    <property type="project" value="TreeGrafter"/>
</dbReference>
<dbReference type="SUPFAM" id="SSF56801">
    <property type="entry name" value="Acetyl-CoA synthetase-like"/>
    <property type="match status" value="2"/>
</dbReference>
<evidence type="ECO:0000256" key="1">
    <source>
        <dbReference type="ARBA" id="ARBA00001957"/>
    </source>
</evidence>
<dbReference type="InterPro" id="IPR020806">
    <property type="entry name" value="PKS_PP-bd"/>
</dbReference>
<evidence type="ECO:0000259" key="5">
    <source>
        <dbReference type="PROSITE" id="PS50075"/>
    </source>
</evidence>
<evidence type="ECO:0000256" key="3">
    <source>
        <dbReference type="ARBA" id="ARBA00022553"/>
    </source>
</evidence>
<dbReference type="SUPFAM" id="SSF52777">
    <property type="entry name" value="CoA-dependent acyltransferases"/>
    <property type="match status" value="2"/>
</dbReference>
<comment type="cofactor">
    <cofactor evidence="1">
        <name>pantetheine 4'-phosphate</name>
        <dbReference type="ChEBI" id="CHEBI:47942"/>
    </cofactor>
</comment>
<dbReference type="Gene3D" id="3.30.559.10">
    <property type="entry name" value="Chloramphenicol acetyltransferase-like domain"/>
    <property type="match status" value="1"/>
</dbReference>
<dbReference type="Pfam" id="PF00550">
    <property type="entry name" value="PP-binding"/>
    <property type="match status" value="2"/>
</dbReference>
<proteinExistence type="predicted"/>
<dbReference type="FunFam" id="3.30.300.30:FF:000015">
    <property type="entry name" value="Nonribosomal peptide synthase SidD"/>
    <property type="match status" value="1"/>
</dbReference>
<dbReference type="Gene3D" id="3.40.50.12780">
    <property type="entry name" value="N-terminal domain of ligase-like"/>
    <property type="match status" value="2"/>
</dbReference>
<dbReference type="InterPro" id="IPR036736">
    <property type="entry name" value="ACP-like_sf"/>
</dbReference>
<dbReference type="InterPro" id="IPR023213">
    <property type="entry name" value="CAT-like_dom_sf"/>
</dbReference>
<dbReference type="OrthoDB" id="9799237at2"/>
<dbReference type="Pfam" id="PF00668">
    <property type="entry name" value="Condensation"/>
    <property type="match status" value="1"/>
</dbReference>
<dbReference type="FunFam" id="3.40.50.980:FF:000001">
    <property type="entry name" value="Non-ribosomal peptide synthetase"/>
    <property type="match status" value="2"/>
</dbReference>
<dbReference type="GO" id="GO:0031177">
    <property type="term" value="F:phosphopantetheine binding"/>
    <property type="evidence" value="ECO:0007669"/>
    <property type="project" value="InterPro"/>
</dbReference>
<dbReference type="NCBIfam" id="NF003417">
    <property type="entry name" value="PRK04813.1"/>
    <property type="match status" value="2"/>
</dbReference>
<dbReference type="SMART" id="SM00823">
    <property type="entry name" value="PKS_PP"/>
    <property type="match status" value="2"/>
</dbReference>
<protein>
    <submittedName>
        <fullName evidence="6">Long-chain-fatty-acid--CoA ligase</fullName>
    </submittedName>
</protein>
<dbReference type="Gene3D" id="1.10.1200.10">
    <property type="entry name" value="ACP-like"/>
    <property type="match status" value="1"/>
</dbReference>
<accession>A0A017TJS6</accession>
<evidence type="ECO:0000256" key="4">
    <source>
        <dbReference type="SAM" id="MobiDB-lite"/>
    </source>
</evidence>
<dbReference type="PROSITE" id="PS00455">
    <property type="entry name" value="AMP_BINDING"/>
    <property type="match status" value="2"/>
</dbReference>
<dbReference type="GO" id="GO:0005737">
    <property type="term" value="C:cytoplasm"/>
    <property type="evidence" value="ECO:0007669"/>
    <property type="project" value="TreeGrafter"/>
</dbReference>
<sequence length="1713" mass="186120">MGHVESPLLVASSVSRRLRLHELFTIQAAQWPDKVAVSFENRTLSYRALDEASNRFAHHLQGLGVGRGSLVIICLDRSEDFVVAILGVVKAGGAYVPLDPAQSDERLSSYLSDTQASVVVTSGAIGRSWPSSVRTVLVDEHAHIIAREPVEAPGGQGSSDDLAYVMFTSGSTGTPKGVMITHHNAVRFIRGIQPCLGIEAQDVVALFNSFFWDASVWMMWGALLRGAQLALASLDDCRALHRFARLLQERRVTSLLLTPSVFRQLMPIILSNPADYALRAIAIGGEMLSFASLLPWFDRFGDGLPHLFNAYGPTEITVASSFRRIAREDAESDVGSLIGRPLPDMQYLVLDQDLRPVPEGQVGELFIAGEGLGRGYLRRPGLTADRYLAWFPDGRRIYRTGDRVRRRGDGDTEYLGRVDDQVKIRGHRIEPREIVMHLESLPGVSTAVVVARGEHDAKQLVAYVVPHEGRVLTAEGLKQSLLRNLPEYMVPAAFVFLERLPLQANDKVDLRALPAPRVEVKIGRVPETKVERVLARLFAEALRLPSVGLDDGFLASGGDSLSAAGILWGIQQELGVDLPFRALLAAGTLAELAKLVEQLACSEASVLSPPPPLPRNRLLPLSSSQAQLWHQQRRAPEVPAYNETFVIRPRGLLDEPLLRQALRGLVQRHEVLRCVFVEQEGQPYKRVLADAPVEIYALDLRALSPAERASVAQEQVAEIARRPFDLKGGPLIRFTLVRWEEGEHRLFVTYHHLILDGLAVRVFFSELEAEVNALRAGREDIRPALPLQESEYCAWQLSTLETSRPRLVSYWQERLAGLPELALPTDRPRSGALSLRGESRKWQLSSELSMRARVVAAEAGVTRYMLLLAAFVAFLQRHAGGDEVVLGTFAGGRTLPGSASILGCFVNALVLRIQVDKDAPFRELLARVRDAATEAYAHQDLPFPEVVAAVSPPRHPGKNPLFQVAFAGDPLASPGGAGWRLEHASLDRGTSQFDLTFQLVEQEDGMSLVVEHSTELFDASTVARMVRRYLTLLEGAITALEAPVSLRSRRAIELFLARRRLPLMPAAELDEIRRFSNAVPAPPAEGCLHHLVEAQAARTPDALAAVFEGERLSYRQLDARANQVAHLLRARGVHRGTRVGLCLERSLSMLVGLLGILKAGGAYVPLDPVYPSARLAFMIEDAALPLLLAERRTVGVLPAHGARVVLLDEALAEIDAQPVTPPDVAVSPDDIAYVIYTSGSTGRPKGALVPHRGLCNLAPALIQAFGIRPESRVLQFASICFDASAMEILMALPAGATLVLAPASALLPGPALRRLVREQHVTVTLLTPSALAALSADGAPVDTEALPLTTIIAGGEPCPPQLVARFAPGRRFFNAYGPTEATICATVASCAPDGQRPTVGRALPEVRCLVLDERLEPVPIGVPGELYLGGVGVGHGYLGRAALTATRFVPDPTGGGRLYRTGDRARWRGDGEIELIGRVDEQIKLRGFRIEPGEIEAALALHPAVSAAVVGRVELSPGEPHLVAWIVPRVDATEPRETLPDALKTHLRGRLPAHMVPSVITVIDQIPVSPGGKIDRARLPVPRPAGERRPTTSAPPPEGLAALIASIWQSVLRVPVVGLHDNFFDLGGHSLLMGEVHARLERALGSTVPVTALFQFPTVASLAEHLEGERSGTSNDASGRLALAQESHDRAVLARVAMQRARNQAAGWRMRRG</sequence>
<name>A0A017TJS6_9BACT</name>
<feature type="region of interest" description="Disordered" evidence="4">
    <location>
        <begin position="1573"/>
        <end position="1597"/>
    </location>
</feature>
<keyword evidence="3" id="KW-0597">Phosphoprotein</keyword>
<dbReference type="InterPro" id="IPR001242">
    <property type="entry name" value="Condensation_dom"/>
</dbReference>
<dbReference type="PROSITE" id="PS00012">
    <property type="entry name" value="PHOSPHOPANTETHEINE"/>
    <property type="match status" value="1"/>
</dbReference>
<dbReference type="Gene3D" id="3.30.300.30">
    <property type="match status" value="2"/>
</dbReference>
<comment type="caution">
    <text evidence="6">The sequence shown here is derived from an EMBL/GenBank/DDBJ whole genome shotgun (WGS) entry which is preliminary data.</text>
</comment>
<evidence type="ECO:0000256" key="2">
    <source>
        <dbReference type="ARBA" id="ARBA00022450"/>
    </source>
</evidence>
<evidence type="ECO:0000313" key="7">
    <source>
        <dbReference type="Proteomes" id="UP000019678"/>
    </source>
</evidence>
<keyword evidence="7" id="KW-1185">Reference proteome</keyword>
<dbReference type="GO" id="GO:0016874">
    <property type="term" value="F:ligase activity"/>
    <property type="evidence" value="ECO:0007669"/>
    <property type="project" value="UniProtKB-KW"/>
</dbReference>